<accession>A0A210QBK7</accession>
<evidence type="ECO:0000256" key="3">
    <source>
        <dbReference type="ARBA" id="ARBA00022989"/>
    </source>
</evidence>
<evidence type="ECO:0000256" key="8">
    <source>
        <dbReference type="SAM" id="Phobius"/>
    </source>
</evidence>
<evidence type="ECO:0000259" key="9">
    <source>
        <dbReference type="PROSITE" id="PS50262"/>
    </source>
</evidence>
<dbReference type="PROSITE" id="PS50262">
    <property type="entry name" value="G_PROTEIN_RECEP_F1_2"/>
    <property type="match status" value="1"/>
</dbReference>
<gene>
    <name evidence="10" type="ORF">KP79_PYT08895</name>
</gene>
<feature type="transmembrane region" description="Helical" evidence="8">
    <location>
        <begin position="87"/>
        <end position="112"/>
    </location>
</feature>
<evidence type="ECO:0000313" key="11">
    <source>
        <dbReference type="Proteomes" id="UP000242188"/>
    </source>
</evidence>
<dbReference type="InterPro" id="IPR000276">
    <property type="entry name" value="GPCR_Rhodpsn"/>
</dbReference>
<dbReference type="EMBL" id="NEDP02004275">
    <property type="protein sequence ID" value="OWF46107.1"/>
    <property type="molecule type" value="Genomic_DNA"/>
</dbReference>
<dbReference type="InterPro" id="IPR017452">
    <property type="entry name" value="GPCR_Rhodpsn_7TM"/>
</dbReference>
<dbReference type="SUPFAM" id="SSF81321">
    <property type="entry name" value="Family A G protein-coupled receptor-like"/>
    <property type="match status" value="1"/>
</dbReference>
<evidence type="ECO:0000256" key="7">
    <source>
        <dbReference type="ARBA" id="ARBA00023224"/>
    </source>
</evidence>
<evidence type="ECO:0000256" key="6">
    <source>
        <dbReference type="ARBA" id="ARBA00023170"/>
    </source>
</evidence>
<keyword evidence="4" id="KW-0297">G-protein coupled receptor</keyword>
<evidence type="ECO:0000256" key="1">
    <source>
        <dbReference type="ARBA" id="ARBA00004141"/>
    </source>
</evidence>
<keyword evidence="11" id="KW-1185">Reference proteome</keyword>
<dbReference type="PRINTS" id="PR00237">
    <property type="entry name" value="GPCRRHODOPSN"/>
</dbReference>
<evidence type="ECO:0000313" key="10">
    <source>
        <dbReference type="EMBL" id="OWF46107.1"/>
    </source>
</evidence>
<keyword evidence="2 8" id="KW-0812">Transmembrane</keyword>
<name>A0A210QBK7_MIZYE</name>
<keyword evidence="6 10" id="KW-0675">Receptor</keyword>
<protein>
    <submittedName>
        <fullName evidence="10">Orexin receptor type 2</fullName>
    </submittedName>
</protein>
<dbReference type="Proteomes" id="UP000242188">
    <property type="component" value="Unassembled WGS sequence"/>
</dbReference>
<proteinExistence type="predicted"/>
<reference evidence="10 11" key="1">
    <citation type="journal article" date="2017" name="Nat. Ecol. Evol.">
        <title>Scallop genome provides insights into evolution of bilaterian karyotype and development.</title>
        <authorList>
            <person name="Wang S."/>
            <person name="Zhang J."/>
            <person name="Jiao W."/>
            <person name="Li J."/>
            <person name="Xun X."/>
            <person name="Sun Y."/>
            <person name="Guo X."/>
            <person name="Huan P."/>
            <person name="Dong B."/>
            <person name="Zhang L."/>
            <person name="Hu X."/>
            <person name="Sun X."/>
            <person name="Wang J."/>
            <person name="Zhao C."/>
            <person name="Wang Y."/>
            <person name="Wang D."/>
            <person name="Huang X."/>
            <person name="Wang R."/>
            <person name="Lv J."/>
            <person name="Li Y."/>
            <person name="Zhang Z."/>
            <person name="Liu B."/>
            <person name="Lu W."/>
            <person name="Hui Y."/>
            <person name="Liang J."/>
            <person name="Zhou Z."/>
            <person name="Hou R."/>
            <person name="Li X."/>
            <person name="Liu Y."/>
            <person name="Li H."/>
            <person name="Ning X."/>
            <person name="Lin Y."/>
            <person name="Zhao L."/>
            <person name="Xing Q."/>
            <person name="Dou J."/>
            <person name="Li Y."/>
            <person name="Mao J."/>
            <person name="Guo H."/>
            <person name="Dou H."/>
            <person name="Li T."/>
            <person name="Mu C."/>
            <person name="Jiang W."/>
            <person name="Fu Q."/>
            <person name="Fu X."/>
            <person name="Miao Y."/>
            <person name="Liu J."/>
            <person name="Yu Q."/>
            <person name="Li R."/>
            <person name="Liao H."/>
            <person name="Li X."/>
            <person name="Kong Y."/>
            <person name="Jiang Z."/>
            <person name="Chourrout D."/>
            <person name="Li R."/>
            <person name="Bao Z."/>
        </authorList>
    </citation>
    <scope>NUCLEOTIDE SEQUENCE [LARGE SCALE GENOMIC DNA]</scope>
    <source>
        <strain evidence="10 11">PY_sf001</strain>
    </source>
</reference>
<comment type="caution">
    <text evidence="10">The sequence shown here is derived from an EMBL/GenBank/DDBJ whole genome shotgun (WGS) entry which is preliminary data.</text>
</comment>
<keyword evidence="5 8" id="KW-0472">Membrane</keyword>
<dbReference type="STRING" id="6573.A0A210QBK7"/>
<dbReference type="PANTHER" id="PTHR45695:SF15">
    <property type="entry name" value="OPSIN RH2"/>
    <property type="match status" value="1"/>
</dbReference>
<sequence length="180" mass="20817">MVLMGFTYSHIAVVLWKGNIPGAVETARKPMMNSKMNKADEQLESRKKAARMLITIVVIFAISYFPVHLLNILRYTEVLLQLPTNFVLVMALISHWLPYFNSSINPVIYNFMSAKFRKEFRMAISCGMLQQKRRIRGRGQPTMSIYSNSTTTQHFVGRNYSQTEQITLSNFHDKSETEAW</sequence>
<keyword evidence="3 8" id="KW-1133">Transmembrane helix</keyword>
<evidence type="ECO:0000256" key="4">
    <source>
        <dbReference type="ARBA" id="ARBA00023040"/>
    </source>
</evidence>
<dbReference type="PANTHER" id="PTHR45695">
    <property type="entry name" value="LEUCOKININ RECEPTOR-RELATED"/>
    <property type="match status" value="1"/>
</dbReference>
<feature type="domain" description="G-protein coupled receptors family 1 profile" evidence="9">
    <location>
        <begin position="1"/>
        <end position="109"/>
    </location>
</feature>
<keyword evidence="7" id="KW-0807">Transducer</keyword>
<evidence type="ECO:0000256" key="2">
    <source>
        <dbReference type="ARBA" id="ARBA00022692"/>
    </source>
</evidence>
<dbReference type="OrthoDB" id="5987936at2759"/>
<dbReference type="AlphaFoldDB" id="A0A210QBK7"/>
<evidence type="ECO:0000256" key="5">
    <source>
        <dbReference type="ARBA" id="ARBA00023136"/>
    </source>
</evidence>
<dbReference type="Gene3D" id="1.20.1070.10">
    <property type="entry name" value="Rhodopsin 7-helix transmembrane proteins"/>
    <property type="match status" value="1"/>
</dbReference>
<dbReference type="Pfam" id="PF00001">
    <property type="entry name" value="7tm_1"/>
    <property type="match status" value="1"/>
</dbReference>
<dbReference type="GO" id="GO:0004930">
    <property type="term" value="F:G protein-coupled receptor activity"/>
    <property type="evidence" value="ECO:0007669"/>
    <property type="project" value="UniProtKB-KW"/>
</dbReference>
<dbReference type="GO" id="GO:0005886">
    <property type="term" value="C:plasma membrane"/>
    <property type="evidence" value="ECO:0007669"/>
    <property type="project" value="TreeGrafter"/>
</dbReference>
<feature type="transmembrane region" description="Helical" evidence="8">
    <location>
        <begin position="49"/>
        <end position="67"/>
    </location>
</feature>
<organism evidence="10 11">
    <name type="scientific">Mizuhopecten yessoensis</name>
    <name type="common">Japanese scallop</name>
    <name type="synonym">Patinopecten yessoensis</name>
    <dbReference type="NCBI Taxonomy" id="6573"/>
    <lineage>
        <taxon>Eukaryota</taxon>
        <taxon>Metazoa</taxon>
        <taxon>Spiralia</taxon>
        <taxon>Lophotrochozoa</taxon>
        <taxon>Mollusca</taxon>
        <taxon>Bivalvia</taxon>
        <taxon>Autobranchia</taxon>
        <taxon>Pteriomorphia</taxon>
        <taxon>Pectinida</taxon>
        <taxon>Pectinoidea</taxon>
        <taxon>Pectinidae</taxon>
        <taxon>Mizuhopecten</taxon>
    </lineage>
</organism>
<comment type="subcellular location">
    <subcellularLocation>
        <location evidence="1">Membrane</location>
        <topology evidence="1">Multi-pass membrane protein</topology>
    </subcellularLocation>
</comment>